<dbReference type="EMBL" id="JAPFRD010000002">
    <property type="protein sequence ID" value="MCW8107273.1"/>
    <property type="molecule type" value="Genomic_DNA"/>
</dbReference>
<protein>
    <recommendedName>
        <fullName evidence="3">Sulfotransferase family protein</fullName>
    </recommendedName>
</protein>
<evidence type="ECO:0008006" key="3">
    <source>
        <dbReference type="Google" id="ProtNLM"/>
    </source>
</evidence>
<dbReference type="RefSeq" id="WP_265615971.1">
    <property type="nucleotide sequence ID" value="NZ_JAPFRD010000002.1"/>
</dbReference>
<dbReference type="InterPro" id="IPR040632">
    <property type="entry name" value="Sulfotransfer_4"/>
</dbReference>
<evidence type="ECO:0000313" key="1">
    <source>
        <dbReference type="EMBL" id="MCW8107273.1"/>
    </source>
</evidence>
<dbReference type="InterPro" id="IPR027417">
    <property type="entry name" value="P-loop_NTPase"/>
</dbReference>
<name>A0ABT3P3E3_9ALTE</name>
<sequence length="199" mass="22805">MTNKTKVFCIGFHKTGTSSFTVAMRKLGYSVTGPDGVTDKNIAENVLKLAMERAEKFDAFQDNPWPIIYKEVDKAFPGSKFVLSVRDPQAWVKSLVNHFGKKSTPMREWIYGKGCPKGNEELYLNRFNQHNAEVIEYFSDRPNDLLIMNFTEGDGWEKLCPFLGKAIPREPFPNVNRASERSRFNINNIKLKAKSFISR</sequence>
<proteinExistence type="predicted"/>
<accession>A0ABT3P3E3</accession>
<dbReference type="SUPFAM" id="SSF52540">
    <property type="entry name" value="P-loop containing nucleoside triphosphate hydrolases"/>
    <property type="match status" value="1"/>
</dbReference>
<dbReference type="Proteomes" id="UP001142810">
    <property type="component" value="Unassembled WGS sequence"/>
</dbReference>
<reference evidence="1" key="1">
    <citation type="submission" date="2022-11" db="EMBL/GenBank/DDBJ databases">
        <title>Alteromonas sp. nov., isolated from sea water of the Qingdao.</title>
        <authorList>
            <person name="Wang Q."/>
        </authorList>
    </citation>
    <scope>NUCLEOTIDE SEQUENCE</scope>
    <source>
        <strain evidence="1">ASW11-7</strain>
    </source>
</reference>
<evidence type="ECO:0000313" key="2">
    <source>
        <dbReference type="Proteomes" id="UP001142810"/>
    </source>
</evidence>
<comment type="caution">
    <text evidence="1">The sequence shown here is derived from an EMBL/GenBank/DDBJ whole genome shotgun (WGS) entry which is preliminary data.</text>
</comment>
<keyword evidence="2" id="KW-1185">Reference proteome</keyword>
<dbReference type="PANTHER" id="PTHR36978:SF4">
    <property type="entry name" value="P-LOOP CONTAINING NUCLEOSIDE TRIPHOSPHATE HYDROLASE PROTEIN"/>
    <property type="match status" value="1"/>
</dbReference>
<dbReference type="Gene3D" id="3.40.50.300">
    <property type="entry name" value="P-loop containing nucleotide triphosphate hydrolases"/>
    <property type="match status" value="1"/>
</dbReference>
<gene>
    <name evidence="1" type="ORF">OPS25_01985</name>
</gene>
<organism evidence="1 2">
    <name type="scientific">Alteromonas aquimaris</name>
    <dbReference type="NCBI Taxonomy" id="2998417"/>
    <lineage>
        <taxon>Bacteria</taxon>
        <taxon>Pseudomonadati</taxon>
        <taxon>Pseudomonadota</taxon>
        <taxon>Gammaproteobacteria</taxon>
        <taxon>Alteromonadales</taxon>
        <taxon>Alteromonadaceae</taxon>
        <taxon>Alteromonas/Salinimonas group</taxon>
        <taxon>Alteromonas</taxon>
    </lineage>
</organism>
<dbReference type="PANTHER" id="PTHR36978">
    <property type="entry name" value="P-LOOP CONTAINING NUCLEOTIDE TRIPHOSPHATE HYDROLASE"/>
    <property type="match status" value="1"/>
</dbReference>
<dbReference type="Pfam" id="PF17784">
    <property type="entry name" value="Sulfotransfer_4"/>
    <property type="match status" value="1"/>
</dbReference>